<evidence type="ECO:0000313" key="3">
    <source>
        <dbReference type="Proteomes" id="UP000054721"/>
    </source>
</evidence>
<reference evidence="2 3" key="1">
    <citation type="submission" date="2015-05" db="EMBL/GenBank/DDBJ databases">
        <title>Evolution of Trichinella species and genotypes.</title>
        <authorList>
            <person name="Korhonen P.K."/>
            <person name="Edoardo P."/>
            <person name="Giuseppe L.R."/>
            <person name="Gasser R.B."/>
        </authorList>
    </citation>
    <scope>NUCLEOTIDE SEQUENCE [LARGE SCALE GENOMIC DNA]</scope>
    <source>
        <strain evidence="2">ISS10</strain>
    </source>
</reference>
<comment type="caution">
    <text evidence="2">The sequence shown here is derived from an EMBL/GenBank/DDBJ whole genome shotgun (WGS) entry which is preliminary data.</text>
</comment>
<feature type="compositionally biased region" description="Polar residues" evidence="1">
    <location>
        <begin position="56"/>
        <end position="67"/>
    </location>
</feature>
<evidence type="ECO:0000313" key="2">
    <source>
        <dbReference type="EMBL" id="KRZ55735.1"/>
    </source>
</evidence>
<dbReference type="AlphaFoldDB" id="A0A0V1L8Q2"/>
<name>A0A0V1L8Q2_9BILA</name>
<evidence type="ECO:0000256" key="1">
    <source>
        <dbReference type="SAM" id="MobiDB-lite"/>
    </source>
</evidence>
<dbReference type="EMBL" id="JYDW01000109">
    <property type="protein sequence ID" value="KRZ55735.1"/>
    <property type="molecule type" value="Genomic_DNA"/>
</dbReference>
<protein>
    <submittedName>
        <fullName evidence="2">Uncharacterized protein</fullName>
    </submittedName>
</protein>
<keyword evidence="3" id="KW-1185">Reference proteome</keyword>
<dbReference type="Proteomes" id="UP000054721">
    <property type="component" value="Unassembled WGS sequence"/>
</dbReference>
<gene>
    <name evidence="2" type="ORF">T02_10654</name>
</gene>
<proteinExistence type="predicted"/>
<feature type="region of interest" description="Disordered" evidence="1">
    <location>
        <begin position="35"/>
        <end position="81"/>
    </location>
</feature>
<organism evidence="2 3">
    <name type="scientific">Trichinella nativa</name>
    <dbReference type="NCBI Taxonomy" id="6335"/>
    <lineage>
        <taxon>Eukaryota</taxon>
        <taxon>Metazoa</taxon>
        <taxon>Ecdysozoa</taxon>
        <taxon>Nematoda</taxon>
        <taxon>Enoplea</taxon>
        <taxon>Dorylaimia</taxon>
        <taxon>Trichinellida</taxon>
        <taxon>Trichinellidae</taxon>
        <taxon>Trichinella</taxon>
    </lineage>
</organism>
<accession>A0A0V1L8Q2</accession>
<sequence>MVALRNCCFSLKGSLKIYAHIDSFSLRKRCPGAQYRTARQKKSRQSINPIGRKSGDQSVESGVTPDNQKGYGRLWRVGVRT</sequence>